<evidence type="ECO:0000256" key="1">
    <source>
        <dbReference type="ARBA" id="ARBA00023015"/>
    </source>
</evidence>
<protein>
    <submittedName>
        <fullName evidence="5">Lrp/AsnC family transcriptional regulator</fullName>
    </submittedName>
</protein>
<dbReference type="GO" id="GO:0043565">
    <property type="term" value="F:sequence-specific DNA binding"/>
    <property type="evidence" value="ECO:0007669"/>
    <property type="project" value="InterPro"/>
</dbReference>
<dbReference type="PRINTS" id="PR00033">
    <property type="entry name" value="HTHASNC"/>
</dbReference>
<comment type="caution">
    <text evidence="5">The sequence shown here is derived from an EMBL/GenBank/DDBJ whole genome shotgun (WGS) entry which is preliminary data.</text>
</comment>
<dbReference type="SUPFAM" id="SSF46785">
    <property type="entry name" value="Winged helix' DNA-binding domain"/>
    <property type="match status" value="1"/>
</dbReference>
<feature type="domain" description="HTH asnC-type" evidence="4">
    <location>
        <begin position="7"/>
        <end position="68"/>
    </location>
</feature>
<keyword evidence="3" id="KW-0804">Transcription</keyword>
<dbReference type="SUPFAM" id="SSF54909">
    <property type="entry name" value="Dimeric alpha+beta barrel"/>
    <property type="match status" value="1"/>
</dbReference>
<dbReference type="RefSeq" id="WP_132510943.1">
    <property type="nucleotide sequence ID" value="NZ_SMKP01000061.1"/>
</dbReference>
<dbReference type="Pfam" id="PF13412">
    <property type="entry name" value="HTH_24"/>
    <property type="match status" value="1"/>
</dbReference>
<evidence type="ECO:0000313" key="6">
    <source>
        <dbReference type="Proteomes" id="UP000294543"/>
    </source>
</evidence>
<evidence type="ECO:0000256" key="3">
    <source>
        <dbReference type="ARBA" id="ARBA00023163"/>
    </source>
</evidence>
<dbReference type="InterPro" id="IPR036388">
    <property type="entry name" value="WH-like_DNA-bd_sf"/>
</dbReference>
<dbReference type="OrthoDB" id="4411089at2"/>
<accession>A0A4V2YEG3</accession>
<dbReference type="PANTHER" id="PTHR30154">
    <property type="entry name" value="LEUCINE-RESPONSIVE REGULATORY PROTEIN"/>
    <property type="match status" value="1"/>
</dbReference>
<proteinExistence type="predicted"/>
<dbReference type="SMART" id="SM00344">
    <property type="entry name" value="HTH_ASNC"/>
    <property type="match status" value="1"/>
</dbReference>
<dbReference type="PANTHER" id="PTHR30154:SF54">
    <property type="entry name" value="POSSIBLE TRANSCRIPTIONAL REGULATORY PROTEIN (PROBABLY LRP_ASNC-FAMILY)"/>
    <property type="match status" value="1"/>
</dbReference>
<dbReference type="Pfam" id="PF01037">
    <property type="entry name" value="AsnC_trans_reg"/>
    <property type="match status" value="1"/>
</dbReference>
<evidence type="ECO:0000256" key="2">
    <source>
        <dbReference type="ARBA" id="ARBA00023125"/>
    </source>
</evidence>
<dbReference type="InterPro" id="IPR019888">
    <property type="entry name" value="Tscrpt_reg_AsnC-like"/>
</dbReference>
<keyword evidence="2" id="KW-0238">DNA-binding</keyword>
<keyword evidence="1" id="KW-0805">Transcription regulation</keyword>
<dbReference type="Gene3D" id="1.10.10.10">
    <property type="entry name" value="Winged helix-like DNA-binding domain superfamily/Winged helix DNA-binding domain"/>
    <property type="match status" value="1"/>
</dbReference>
<dbReference type="InterPro" id="IPR019887">
    <property type="entry name" value="Tscrpt_reg_AsnC/Lrp_C"/>
</dbReference>
<keyword evidence="6" id="KW-1185">Reference proteome</keyword>
<sequence>MDATDLLDPVDIAILRELQSDGRLPNKTLAQRVGIAPSTCLDRTARLQRLGVITGFLARIDPASIGRNVQALLAIQFQAHSRALVGPFVEFVRGLPETRALHHLTGGDDYLVHVSCADTADLQRLVLEFTARVEVGRVQTQLIFESWEGGPQVPASPVVRRRASR</sequence>
<dbReference type="InterPro" id="IPR000485">
    <property type="entry name" value="AsnC-type_HTH_dom"/>
</dbReference>
<gene>
    <name evidence="5" type="ORF">E1294_21905</name>
</gene>
<dbReference type="PROSITE" id="PS50956">
    <property type="entry name" value="HTH_ASNC_2"/>
    <property type="match status" value="1"/>
</dbReference>
<name>A0A4V2YEG3_9ACTN</name>
<dbReference type="GO" id="GO:0005829">
    <property type="term" value="C:cytosol"/>
    <property type="evidence" value="ECO:0007669"/>
    <property type="project" value="TreeGrafter"/>
</dbReference>
<dbReference type="Gene3D" id="3.30.70.920">
    <property type="match status" value="1"/>
</dbReference>
<organism evidence="5 6">
    <name type="scientific">Nonomuraea diastatica</name>
    <dbReference type="NCBI Taxonomy" id="1848329"/>
    <lineage>
        <taxon>Bacteria</taxon>
        <taxon>Bacillati</taxon>
        <taxon>Actinomycetota</taxon>
        <taxon>Actinomycetes</taxon>
        <taxon>Streptosporangiales</taxon>
        <taxon>Streptosporangiaceae</taxon>
        <taxon>Nonomuraea</taxon>
    </lineage>
</organism>
<dbReference type="EMBL" id="SMKP01000061">
    <property type="protein sequence ID" value="TDD19186.1"/>
    <property type="molecule type" value="Genomic_DNA"/>
</dbReference>
<dbReference type="InterPro" id="IPR011008">
    <property type="entry name" value="Dimeric_a/b-barrel"/>
</dbReference>
<dbReference type="AlphaFoldDB" id="A0A4V2YEG3"/>
<evidence type="ECO:0000313" key="5">
    <source>
        <dbReference type="EMBL" id="TDD19186.1"/>
    </source>
</evidence>
<reference evidence="5 6" key="1">
    <citation type="submission" date="2019-03" db="EMBL/GenBank/DDBJ databases">
        <title>Draft genome sequences of novel Actinobacteria.</title>
        <authorList>
            <person name="Sahin N."/>
            <person name="Ay H."/>
            <person name="Saygin H."/>
        </authorList>
    </citation>
    <scope>NUCLEOTIDE SEQUENCE [LARGE SCALE GENOMIC DNA]</scope>
    <source>
        <strain evidence="5 6">KC712</strain>
    </source>
</reference>
<dbReference type="InterPro" id="IPR036390">
    <property type="entry name" value="WH_DNA-bd_sf"/>
</dbReference>
<dbReference type="Proteomes" id="UP000294543">
    <property type="component" value="Unassembled WGS sequence"/>
</dbReference>
<evidence type="ECO:0000259" key="4">
    <source>
        <dbReference type="PROSITE" id="PS50956"/>
    </source>
</evidence>
<dbReference type="GO" id="GO:0043200">
    <property type="term" value="P:response to amino acid"/>
    <property type="evidence" value="ECO:0007669"/>
    <property type="project" value="TreeGrafter"/>
</dbReference>